<organism evidence="1 2">
    <name type="scientific">Aspergillus lucknowensis</name>
    <dbReference type="NCBI Taxonomy" id="176173"/>
    <lineage>
        <taxon>Eukaryota</taxon>
        <taxon>Fungi</taxon>
        <taxon>Dikarya</taxon>
        <taxon>Ascomycota</taxon>
        <taxon>Pezizomycotina</taxon>
        <taxon>Eurotiomycetes</taxon>
        <taxon>Eurotiomycetidae</taxon>
        <taxon>Eurotiales</taxon>
        <taxon>Aspergillaceae</taxon>
        <taxon>Aspergillus</taxon>
        <taxon>Aspergillus subgen. Nidulantes</taxon>
    </lineage>
</organism>
<dbReference type="EMBL" id="JBFXLQ010000033">
    <property type="protein sequence ID" value="KAL2865258.1"/>
    <property type="molecule type" value="Genomic_DNA"/>
</dbReference>
<evidence type="ECO:0000313" key="2">
    <source>
        <dbReference type="Proteomes" id="UP001610432"/>
    </source>
</evidence>
<evidence type="ECO:0000313" key="1">
    <source>
        <dbReference type="EMBL" id="KAL2865258.1"/>
    </source>
</evidence>
<comment type="caution">
    <text evidence="1">The sequence shown here is derived from an EMBL/GenBank/DDBJ whole genome shotgun (WGS) entry which is preliminary data.</text>
</comment>
<gene>
    <name evidence="1" type="ORF">BJX67DRAFT_359084</name>
</gene>
<accession>A0ABR4LPE0</accession>
<name>A0ABR4LPE0_9EURO</name>
<reference evidence="1 2" key="1">
    <citation type="submission" date="2024-07" db="EMBL/GenBank/DDBJ databases">
        <title>Section-level genome sequencing and comparative genomics of Aspergillus sections Usti and Cavernicolus.</title>
        <authorList>
            <consortium name="Lawrence Berkeley National Laboratory"/>
            <person name="Nybo J.L."/>
            <person name="Vesth T.C."/>
            <person name="Theobald S."/>
            <person name="Frisvad J.C."/>
            <person name="Larsen T.O."/>
            <person name="Kjaerboelling I."/>
            <person name="Rothschild-Mancinelli K."/>
            <person name="Lyhne E.K."/>
            <person name="Kogle M.E."/>
            <person name="Barry K."/>
            <person name="Clum A."/>
            <person name="Na H."/>
            <person name="Ledsgaard L."/>
            <person name="Lin J."/>
            <person name="Lipzen A."/>
            <person name="Kuo A."/>
            <person name="Riley R."/>
            <person name="Mondo S."/>
            <person name="Labutti K."/>
            <person name="Haridas S."/>
            <person name="Pangalinan J."/>
            <person name="Salamov A.A."/>
            <person name="Simmons B.A."/>
            <person name="Magnuson J.K."/>
            <person name="Chen J."/>
            <person name="Drula E."/>
            <person name="Henrissat B."/>
            <person name="Wiebenga A."/>
            <person name="Lubbers R.J."/>
            <person name="Gomes A.C."/>
            <person name="Macurrencykelacurrency M.R."/>
            <person name="Stajich J."/>
            <person name="Grigoriev I.V."/>
            <person name="Mortensen U.H."/>
            <person name="De Vries R.P."/>
            <person name="Baker S.E."/>
            <person name="Andersen M.R."/>
        </authorList>
    </citation>
    <scope>NUCLEOTIDE SEQUENCE [LARGE SCALE GENOMIC DNA]</scope>
    <source>
        <strain evidence="1 2">CBS 449.75</strain>
    </source>
</reference>
<dbReference type="GeneID" id="98144706"/>
<protein>
    <submittedName>
        <fullName evidence="1">Uncharacterized protein</fullName>
    </submittedName>
</protein>
<keyword evidence="2" id="KW-1185">Reference proteome</keyword>
<sequence>MGLAPAGITPLLAWANEDDPHPCELWRMDGEKQWVLVRKAWMPWRATLPQRTWTPDGGLGDFLTWRKVSFFARIEDAGLEELRRGIHTWYTRRAKRDDTQIDSAEPRGDIEVHTDSDSAFDGLWMGFQTVSPWYHRNTYHVDTPADVRAILDMRQERVDRLRASAGLLEGRLSEAAREDRRAFEELFFAQMEEQKCVAPGTSPEHSWFWTHVASRALYR</sequence>
<dbReference type="RefSeq" id="XP_070884237.1">
    <property type="nucleotide sequence ID" value="XM_071029634.1"/>
</dbReference>
<proteinExistence type="predicted"/>
<dbReference type="Proteomes" id="UP001610432">
    <property type="component" value="Unassembled WGS sequence"/>
</dbReference>